<sequence length="318" mass="35421">MFPVPPPTIQHSWLLMMPLDLSSFPIPDIFALYDRILKLIASSEKNLKHTFLDHHQQGRMSGNNTLPGFSSIGTVVSLGMAAAVARPLQQCPDSTLGIVLDLLSLGPTSQPTTVLIATWLYSERRRSEGAESAWMVWDLYLNHSKLISILTENDCGQHLSSDSILDRDLLFMLLAAMDFGRIVGSYRHSLSIDPSPLPVIVIVFNSQLLLPAPLDSVLKQRKFAIQFIAHLCLHIGDWNNMDIVLCQLGLTNAAVFYILDLQFTTHPKPTMSDNLLTVCQHLQSDDEETSSELSAEVTIHHLSFQPVNHRQPASKAHQ</sequence>
<proteinExistence type="predicted"/>
<comment type="caution">
    <text evidence="1">The sequence shown here is derived from an EMBL/GenBank/DDBJ whole genome shotgun (WGS) entry which is preliminary data.</text>
</comment>
<gene>
    <name evidence="1" type="ORF">PGT21_016059</name>
</gene>
<evidence type="ECO:0000313" key="2">
    <source>
        <dbReference type="Proteomes" id="UP000324748"/>
    </source>
</evidence>
<keyword evidence="2" id="KW-1185">Reference proteome</keyword>
<dbReference type="AlphaFoldDB" id="A0A5B0PRC3"/>
<organism evidence="1 2">
    <name type="scientific">Puccinia graminis f. sp. tritici</name>
    <dbReference type="NCBI Taxonomy" id="56615"/>
    <lineage>
        <taxon>Eukaryota</taxon>
        <taxon>Fungi</taxon>
        <taxon>Dikarya</taxon>
        <taxon>Basidiomycota</taxon>
        <taxon>Pucciniomycotina</taxon>
        <taxon>Pucciniomycetes</taxon>
        <taxon>Pucciniales</taxon>
        <taxon>Pucciniaceae</taxon>
        <taxon>Puccinia</taxon>
    </lineage>
</organism>
<accession>A0A5B0PRC3</accession>
<evidence type="ECO:0000313" key="1">
    <source>
        <dbReference type="EMBL" id="KAA1104245.1"/>
    </source>
</evidence>
<name>A0A5B0PRC3_PUCGR</name>
<dbReference type="EMBL" id="VSWC01000041">
    <property type="protein sequence ID" value="KAA1104245.1"/>
    <property type="molecule type" value="Genomic_DNA"/>
</dbReference>
<reference evidence="1 2" key="1">
    <citation type="submission" date="2019-05" db="EMBL/GenBank/DDBJ databases">
        <title>Emergence of the Ug99 lineage of the wheat stem rust pathogen through somatic hybridization.</title>
        <authorList>
            <person name="Li F."/>
            <person name="Upadhyaya N.M."/>
            <person name="Sperschneider J."/>
            <person name="Matny O."/>
            <person name="Nguyen-Phuc H."/>
            <person name="Mago R."/>
            <person name="Raley C."/>
            <person name="Miller M.E."/>
            <person name="Silverstein K.A.T."/>
            <person name="Henningsen E."/>
            <person name="Hirsch C.D."/>
            <person name="Visser B."/>
            <person name="Pretorius Z.A."/>
            <person name="Steffenson B.J."/>
            <person name="Schwessinger B."/>
            <person name="Dodds P.N."/>
            <person name="Figueroa M."/>
        </authorList>
    </citation>
    <scope>NUCLEOTIDE SEQUENCE [LARGE SCALE GENOMIC DNA]</scope>
    <source>
        <strain evidence="1">21-0</strain>
    </source>
</reference>
<dbReference type="Proteomes" id="UP000324748">
    <property type="component" value="Unassembled WGS sequence"/>
</dbReference>
<protein>
    <submittedName>
        <fullName evidence="1">Uncharacterized protein</fullName>
    </submittedName>
</protein>